<comment type="subcellular location">
    <subcellularLocation>
        <location evidence="1">Cell envelope</location>
    </subcellularLocation>
</comment>
<feature type="coiled-coil region" evidence="3">
    <location>
        <begin position="128"/>
        <end position="199"/>
    </location>
</feature>
<evidence type="ECO:0000256" key="1">
    <source>
        <dbReference type="ARBA" id="ARBA00004196"/>
    </source>
</evidence>
<dbReference type="InterPro" id="IPR058636">
    <property type="entry name" value="Beta-barrel_YknX"/>
</dbReference>
<protein>
    <submittedName>
        <fullName evidence="5">Multidrug resistance efflux pump-like protein</fullName>
    </submittedName>
</protein>
<feature type="coiled-coil region" evidence="3">
    <location>
        <begin position="281"/>
        <end position="360"/>
    </location>
</feature>
<evidence type="ECO:0000256" key="2">
    <source>
        <dbReference type="ARBA" id="ARBA00023054"/>
    </source>
</evidence>
<dbReference type="Proteomes" id="UP000054010">
    <property type="component" value="Unassembled WGS sequence"/>
</dbReference>
<dbReference type="HOGENOM" id="CLU_018816_6_3_0"/>
<proteinExistence type="predicted"/>
<dbReference type="Gene3D" id="2.40.30.170">
    <property type="match status" value="1"/>
</dbReference>
<dbReference type="eggNOG" id="COG1566">
    <property type="taxonomic scope" value="Bacteria"/>
</dbReference>
<reference evidence="5 6" key="1">
    <citation type="journal article" date="2011" name="J. Bacteriol.">
        <title>Draft genome sequence of the anoxygenic filamentous phototrophic bacterium Oscillochloris trichoides subsp. DG-6.</title>
        <authorList>
            <person name="Kuznetsov B.B."/>
            <person name="Ivanovsky R.N."/>
            <person name="Keppen O.I."/>
            <person name="Sukhacheva M.V."/>
            <person name="Bumazhkin B.K."/>
            <person name="Patutina E.O."/>
            <person name="Beletsky A.V."/>
            <person name="Mardanov A.V."/>
            <person name="Baslerov R.V."/>
            <person name="Panteleeva A.N."/>
            <person name="Kolganova T.V."/>
            <person name="Ravin N.V."/>
            <person name="Skryabin K.G."/>
        </authorList>
    </citation>
    <scope>NUCLEOTIDE SEQUENCE [LARGE SCALE GENOMIC DNA]</scope>
    <source>
        <strain evidence="5 6">DG-6</strain>
    </source>
</reference>
<dbReference type="SUPFAM" id="SSF111369">
    <property type="entry name" value="HlyD-like secretion proteins"/>
    <property type="match status" value="1"/>
</dbReference>
<dbReference type="PANTHER" id="PTHR32347">
    <property type="entry name" value="EFFLUX SYSTEM COMPONENT YKNX-RELATED"/>
    <property type="match status" value="1"/>
</dbReference>
<feature type="domain" description="YknX-like beta-barrel" evidence="4">
    <location>
        <begin position="398"/>
        <end position="467"/>
    </location>
</feature>
<sequence length="471" mass="49409">MSTSATPTPSVPNGATSVPVVGGTLRAEAKVVPLRSASLSMPVGGVVAEVLVSEGATVQADQPLIRIERSRLEAALAQAQAEVQVAQASYDRLLAGATPEQIAAAEAQLAQARAGLRQVSGGVTPSDIAAAQAQLAQAQAALAQLQQGPEDADLRQAQAQLAQAQANAQNQRDSFVAAKLRAESQLEQAANALRTAQDTYSRIYWENQEIGADDLTQAQKDAETAALRAVEDAEQALAQAQIALQNAQDAERSGTEVAEAQVRDAQARLDKLLTPAAADKLAAARAQVSQAEANLNRLRGEQRAGSLAAARAQIDQAEANLAGLRAGTSEGDLNVAAAQIQRAEAALNLAQVALAETELRAPFAGTIASITPAPGEYVSMGTPLITLADLSAWQIETTDLTEQDIARVHEGDQVLITLDALPDLELQGVVSHIRLVGENKQGDITYTVTITPETQDSRLRWNMTASVRFVE</sequence>
<keyword evidence="6" id="KW-1185">Reference proteome</keyword>
<dbReference type="Gene3D" id="2.40.50.100">
    <property type="match status" value="2"/>
</dbReference>
<dbReference type="GO" id="GO:0030313">
    <property type="term" value="C:cell envelope"/>
    <property type="evidence" value="ECO:0007669"/>
    <property type="project" value="UniProtKB-SubCell"/>
</dbReference>
<accession>E1IFN9</accession>
<dbReference type="EMBL" id="ADVR01000092">
    <property type="protein sequence ID" value="EFO80055.1"/>
    <property type="molecule type" value="Genomic_DNA"/>
</dbReference>
<dbReference type="STRING" id="765420.OSCT_2140"/>
<evidence type="ECO:0000259" key="4">
    <source>
        <dbReference type="Pfam" id="PF25990"/>
    </source>
</evidence>
<dbReference type="PANTHER" id="PTHR32347:SF23">
    <property type="entry name" value="BLL5650 PROTEIN"/>
    <property type="match status" value="1"/>
</dbReference>
<dbReference type="AlphaFoldDB" id="E1IFN9"/>
<evidence type="ECO:0000313" key="5">
    <source>
        <dbReference type="EMBL" id="EFO80055.1"/>
    </source>
</evidence>
<dbReference type="Pfam" id="PF25990">
    <property type="entry name" value="Beta-barrel_YknX"/>
    <property type="match status" value="1"/>
</dbReference>
<dbReference type="eggNOG" id="COG0845">
    <property type="taxonomic scope" value="Bacteria"/>
</dbReference>
<dbReference type="InterPro" id="IPR050465">
    <property type="entry name" value="UPF0194_transport"/>
</dbReference>
<evidence type="ECO:0000256" key="3">
    <source>
        <dbReference type="SAM" id="Coils"/>
    </source>
</evidence>
<gene>
    <name evidence="5" type="ORF">OSCT_2140</name>
</gene>
<evidence type="ECO:0000313" key="6">
    <source>
        <dbReference type="Proteomes" id="UP000054010"/>
    </source>
</evidence>
<name>E1IFN9_9CHLR</name>
<comment type="caution">
    <text evidence="5">The sequence shown here is derived from an EMBL/GenBank/DDBJ whole genome shotgun (WGS) entry which is preliminary data.</text>
</comment>
<organism evidence="5 6">
    <name type="scientific">Oscillochloris trichoides DG-6</name>
    <dbReference type="NCBI Taxonomy" id="765420"/>
    <lineage>
        <taxon>Bacteria</taxon>
        <taxon>Bacillati</taxon>
        <taxon>Chloroflexota</taxon>
        <taxon>Chloroflexia</taxon>
        <taxon>Chloroflexales</taxon>
        <taxon>Chloroflexineae</taxon>
        <taxon>Oscillochloridaceae</taxon>
        <taxon>Oscillochloris</taxon>
    </lineage>
</organism>
<keyword evidence="2 3" id="KW-0175">Coiled coil</keyword>
<dbReference type="Gene3D" id="1.10.287.470">
    <property type="entry name" value="Helix hairpin bin"/>
    <property type="match status" value="1"/>
</dbReference>